<organism evidence="4 5">
    <name type="scientific">Papillibacter cinnamivorans DSM 12816</name>
    <dbReference type="NCBI Taxonomy" id="1122930"/>
    <lineage>
        <taxon>Bacteria</taxon>
        <taxon>Bacillati</taxon>
        <taxon>Bacillota</taxon>
        <taxon>Clostridia</taxon>
        <taxon>Eubacteriales</taxon>
        <taxon>Oscillospiraceae</taxon>
        <taxon>Papillibacter</taxon>
    </lineage>
</organism>
<dbReference type="InterPro" id="IPR038734">
    <property type="entry name" value="YhaN_AAA"/>
</dbReference>
<dbReference type="RefSeq" id="WP_084234982.1">
    <property type="nucleotide sequence ID" value="NZ_FWXW01000006.1"/>
</dbReference>
<evidence type="ECO:0000313" key="4">
    <source>
        <dbReference type="EMBL" id="SMC75061.1"/>
    </source>
</evidence>
<dbReference type="SUPFAM" id="SSF52540">
    <property type="entry name" value="P-loop containing nucleoside triphosphate hydrolases"/>
    <property type="match status" value="1"/>
</dbReference>
<keyword evidence="2" id="KW-1133">Transmembrane helix</keyword>
<accession>A0A1W2BQD2</accession>
<sequence>MILKRLSASFGKLRDASLELREGLNIIEAPNEAGKSTWLSFLFAMLYGLDTRSRDKKEQLADKNRYAPWSGAPMQGVLECSVSGRDITIERRTLRSNSPMGQFSARYTGTADSVPGLTAENAGQWLLGVPREVYERSALIRQSGLSVDHHVELERRILALVSTGEETSSYTEVNGRLRDWQRKRRFNKTGLLPRLEAELERLGGAIDGMYRINAQAAQDRAALEEWIRKRESLASARDAYRRLDARGNWVRLSRAETERDEAASHLADLKRNLGGAAAFSREQLLELRRALSGLGALRASLSEVEKMLAAASLDLADAEERVNASPFAGMGPDAAWEAAQADLREYAHWQKRASFGKIPLFLWSVALLAVSAVSVYMALSGSLSFWMPAVPLALLAGGDLLLLWLGKTEQLRAKSAMILLVHRYSAADSSLFLEQAARYREDFALLEQRRVMEKQLESNCASLTAQYSEKRKDIMGGIRRLDPSADSDEAAELAVAAALDGWDRLEAASVALKNAGMVYEALKSSLPSDAPPPGDDPAPPEISREAVEASFAEAETEIRRLTVSLASAQGRLQAVGDPAALEAERDALNGRGERLLTEYDAISLALTGMEEANGLLRARFSPPLNEKAGKIMGMLTGGKYDRLYFDKDFSAAAVETGEAQTRSALSLSQGTLDQLYLALRLAVSALVLPSEKKAPLLMDDALANFDDRRMGYALDCLLEEAKNRQVVLFTCHSREAAAMENRSGVHILRLTEWSRP</sequence>
<dbReference type="Proteomes" id="UP000192790">
    <property type="component" value="Unassembled WGS sequence"/>
</dbReference>
<keyword evidence="2" id="KW-0812">Transmembrane</keyword>
<dbReference type="STRING" id="1122930.SAMN02745168_2302"/>
<protein>
    <submittedName>
        <fullName evidence="4">AAA domain-containing protein</fullName>
    </submittedName>
</protein>
<dbReference type="OrthoDB" id="9764467at2"/>
<gene>
    <name evidence="4" type="ORF">SAMN02745168_2302</name>
</gene>
<feature type="transmembrane region" description="Helical" evidence="2">
    <location>
        <begin position="385"/>
        <end position="405"/>
    </location>
</feature>
<feature type="compositionally biased region" description="Pro residues" evidence="1">
    <location>
        <begin position="529"/>
        <end position="540"/>
    </location>
</feature>
<feature type="transmembrane region" description="Helical" evidence="2">
    <location>
        <begin position="360"/>
        <end position="379"/>
    </location>
</feature>
<name>A0A1W2BQD2_9FIRM</name>
<dbReference type="PANTHER" id="PTHR41259">
    <property type="entry name" value="DOUBLE-STRAND BREAK REPAIR RAD50 ATPASE, PUTATIVE-RELATED"/>
    <property type="match status" value="1"/>
</dbReference>
<keyword evidence="5" id="KW-1185">Reference proteome</keyword>
<evidence type="ECO:0000256" key="2">
    <source>
        <dbReference type="SAM" id="Phobius"/>
    </source>
</evidence>
<evidence type="ECO:0000259" key="3">
    <source>
        <dbReference type="Pfam" id="PF13514"/>
    </source>
</evidence>
<dbReference type="Gene3D" id="3.40.50.300">
    <property type="entry name" value="P-loop containing nucleotide triphosphate hydrolases"/>
    <property type="match status" value="2"/>
</dbReference>
<dbReference type="Pfam" id="PF13514">
    <property type="entry name" value="AAA_27"/>
    <property type="match status" value="1"/>
</dbReference>
<reference evidence="4 5" key="1">
    <citation type="submission" date="2017-04" db="EMBL/GenBank/DDBJ databases">
        <authorList>
            <person name="Afonso C.L."/>
            <person name="Miller P.J."/>
            <person name="Scott M.A."/>
            <person name="Spackman E."/>
            <person name="Goraichik I."/>
            <person name="Dimitrov K.M."/>
            <person name="Suarez D.L."/>
            <person name="Swayne D.E."/>
        </authorList>
    </citation>
    <scope>NUCLEOTIDE SEQUENCE [LARGE SCALE GENOMIC DNA]</scope>
    <source>
        <strain evidence="4 5">DSM 12816</strain>
    </source>
</reference>
<dbReference type="EMBL" id="FWXW01000006">
    <property type="protein sequence ID" value="SMC75061.1"/>
    <property type="molecule type" value="Genomic_DNA"/>
</dbReference>
<evidence type="ECO:0000256" key="1">
    <source>
        <dbReference type="SAM" id="MobiDB-lite"/>
    </source>
</evidence>
<proteinExistence type="predicted"/>
<dbReference type="AlphaFoldDB" id="A0A1W2BQD2"/>
<feature type="region of interest" description="Disordered" evidence="1">
    <location>
        <begin position="525"/>
        <end position="545"/>
    </location>
</feature>
<feature type="domain" description="YhaN AAA" evidence="3">
    <location>
        <begin position="1"/>
        <end position="56"/>
    </location>
</feature>
<dbReference type="PANTHER" id="PTHR41259:SF1">
    <property type="entry name" value="DOUBLE-STRAND BREAK REPAIR RAD50 ATPASE, PUTATIVE-RELATED"/>
    <property type="match status" value="1"/>
</dbReference>
<evidence type="ECO:0000313" key="5">
    <source>
        <dbReference type="Proteomes" id="UP000192790"/>
    </source>
</evidence>
<keyword evidence="2" id="KW-0472">Membrane</keyword>
<dbReference type="InterPro" id="IPR027417">
    <property type="entry name" value="P-loop_NTPase"/>
</dbReference>